<dbReference type="Pfam" id="PF01968">
    <property type="entry name" value="Hydantoinase_A"/>
    <property type="match status" value="1"/>
</dbReference>
<feature type="domain" description="Hydantoinase B/oxoprolinase" evidence="3">
    <location>
        <begin position="730"/>
        <end position="1247"/>
    </location>
</feature>
<dbReference type="PANTHER" id="PTHR11365:SF2">
    <property type="entry name" value="5-OXOPROLINASE"/>
    <property type="match status" value="1"/>
</dbReference>
<gene>
    <name evidence="6" type="ORF">RDWZM_001533</name>
</gene>
<proteinExistence type="inferred from homology"/>
<evidence type="ECO:0000259" key="4">
    <source>
        <dbReference type="Pfam" id="PF05378"/>
    </source>
</evidence>
<protein>
    <recommendedName>
        <fullName evidence="8">5-oxoprolinase</fullName>
    </recommendedName>
</protein>
<dbReference type="EMBL" id="JAPWDV010000001">
    <property type="protein sequence ID" value="KAJ6222988.1"/>
    <property type="molecule type" value="Genomic_DNA"/>
</dbReference>
<accession>A0A9Q0MD88</accession>
<dbReference type="InterPro" id="IPR045079">
    <property type="entry name" value="Oxoprolinase-like"/>
</dbReference>
<dbReference type="InterPro" id="IPR003692">
    <property type="entry name" value="Hydantoinase_B"/>
</dbReference>
<evidence type="ECO:0000259" key="5">
    <source>
        <dbReference type="Pfam" id="PF19278"/>
    </source>
</evidence>
<dbReference type="InterPro" id="IPR049517">
    <property type="entry name" value="ACX-like_C"/>
</dbReference>
<evidence type="ECO:0008006" key="8">
    <source>
        <dbReference type="Google" id="ProtNLM"/>
    </source>
</evidence>
<dbReference type="OMA" id="TDCNVML"/>
<sequence>MYRIAIDRGGTFTDVFAVCPDNRIVTLKLLSAQPSQYSDAPFEAIRRILKADGRNIATDDGSIGSIRMGTTVATNALLEHKGERLAIALTKGFRDVFRIGNQSREDIFELKISDRFRLYEEVVEIDERLVLDQDSCKIGKSDVPIVTGVSGDKLQVWKSIDRQQVYDALKQVYDKGIRSLAVALLHSYTYSAHEMVVEEIAKQIGFEHITLSSQIMPMVRYVPRGMTSITDAYLTPHIRRYIDSFLTNFNDSFEHKKLLFMQSDGGLTTVDNFSGCRSILSGPAGGVIGFALTTVNDIGSEKPIIGFDMGGTSTDVSRYNGRFEHKFESETAGVIIQYPQLDIQTVAAGGGSRLYFRNGLFVVGPESSGSFPGPVCYRNDGFLSVTDANLCLGRLVPDYFPKIFGKDKNMPLDKDAVIRHFQSMANEVNKFCADNGRSQMTIEEVALGFIKVANEAMCRPIRSITQGKGFDVSNHVLTCFGGAGGQHACAIARALGIKQVFIHKYAGILSAYGIALADIVHEELMPCSLTYDSASLTEINQRIDTLVGKSKTVLTEKGFSSENIRFEVYLNLRYERTDFALMITVENGSKVAYCDENNYRNCFDEQYKREFGFNIPGRPILIDDIRVRGIGSINETFLPGSDSKPMNKDSIPIAANHTEIYFEATGYVKTPIYLFEKLSPGCKINGPAMIIESNSTILIEPFCIANVTHQGNILVDVESCTTSTLSADLDPIYLSIFGHVFMSIAEQMGSVLQHTAISTNIKERLDFSCAIFGPSGHLVSNAPHIPVHLGSMSKAVEFQIETLGDKIKPGDVYLTNHPYAGGTHLPDFTVITPVFAEGHSKPIFFVASRAHHADIGGLSPGSMPSNSTNIYQEGASFISFKLVENGVFLEKELTEALMLPGQYPDCSGTRTLNDNLSDLKAQIAANLKGVNLVNDLINSYGVQVVLAYMGHIQQNAELEVRELLRQVVAKRGSNTLNARDMMDDGSVIELYIEIDPLTGDAIFDFTGTGEQVYGNCNAPTAVTYSAIIYCLRCMIGHDIPLNHGCLAPITVRFPPNSIISPSLDAAVVGGNVLTSQRITDVIFRAFESCAASQGCMNNITFGDETVGYYETVAGGAGATDSNDGRSGVHTHMTNTRITDVEILEKRYPVVVNTFTLNPDTGGKGTYHGGDGILRELLFRKNLTLSILTERRVLHPYGLKGGQDGKRGKNMMIFKDGNRFNLGSKNTVHVQAGDVFRLETPGGGGYGPVV</sequence>
<dbReference type="Pfam" id="PF19278">
    <property type="entry name" value="Hydant_A_C"/>
    <property type="match status" value="1"/>
</dbReference>
<dbReference type="Pfam" id="PF02538">
    <property type="entry name" value="Hydantoinase_B"/>
    <property type="match status" value="1"/>
</dbReference>
<reference evidence="6" key="1">
    <citation type="submission" date="2022-12" db="EMBL/GenBank/DDBJ databases">
        <title>Genome assemblies of Blomia tropicalis.</title>
        <authorList>
            <person name="Cui Y."/>
        </authorList>
    </citation>
    <scope>NUCLEOTIDE SEQUENCE</scope>
    <source>
        <tissue evidence="6">Adult mites</tissue>
    </source>
</reference>
<organism evidence="6 7">
    <name type="scientific">Blomia tropicalis</name>
    <name type="common">Mite</name>
    <dbReference type="NCBI Taxonomy" id="40697"/>
    <lineage>
        <taxon>Eukaryota</taxon>
        <taxon>Metazoa</taxon>
        <taxon>Ecdysozoa</taxon>
        <taxon>Arthropoda</taxon>
        <taxon>Chelicerata</taxon>
        <taxon>Arachnida</taxon>
        <taxon>Acari</taxon>
        <taxon>Acariformes</taxon>
        <taxon>Sarcoptiformes</taxon>
        <taxon>Astigmata</taxon>
        <taxon>Glycyphagoidea</taxon>
        <taxon>Echimyopodidae</taxon>
        <taxon>Blomia</taxon>
    </lineage>
</organism>
<evidence type="ECO:0000259" key="3">
    <source>
        <dbReference type="Pfam" id="PF02538"/>
    </source>
</evidence>
<dbReference type="AlphaFoldDB" id="A0A9Q0MD88"/>
<dbReference type="InterPro" id="IPR008040">
    <property type="entry name" value="Hydant_A_N"/>
</dbReference>
<dbReference type="Pfam" id="PF05378">
    <property type="entry name" value="Hydant_A_N"/>
    <property type="match status" value="1"/>
</dbReference>
<dbReference type="PANTHER" id="PTHR11365">
    <property type="entry name" value="5-OXOPROLINASE RELATED"/>
    <property type="match status" value="1"/>
</dbReference>
<evidence type="ECO:0000259" key="2">
    <source>
        <dbReference type="Pfam" id="PF01968"/>
    </source>
</evidence>
<evidence type="ECO:0000313" key="6">
    <source>
        <dbReference type="EMBL" id="KAJ6222988.1"/>
    </source>
</evidence>
<keyword evidence="7" id="KW-1185">Reference proteome</keyword>
<feature type="domain" description="Acetophenone carboxylase-like C-terminal" evidence="5">
    <location>
        <begin position="537"/>
        <end position="701"/>
    </location>
</feature>
<comment type="caution">
    <text evidence="6">The sequence shown here is derived from an EMBL/GenBank/DDBJ whole genome shotgun (WGS) entry which is preliminary data.</text>
</comment>
<dbReference type="GO" id="GO:0005829">
    <property type="term" value="C:cytosol"/>
    <property type="evidence" value="ECO:0007669"/>
    <property type="project" value="TreeGrafter"/>
</dbReference>
<evidence type="ECO:0000256" key="1">
    <source>
        <dbReference type="ARBA" id="ARBA00010403"/>
    </source>
</evidence>
<feature type="domain" description="Hydantoinase A/oxoprolinase" evidence="2">
    <location>
        <begin position="224"/>
        <end position="522"/>
    </location>
</feature>
<dbReference type="GO" id="GO:0006749">
    <property type="term" value="P:glutathione metabolic process"/>
    <property type="evidence" value="ECO:0007669"/>
    <property type="project" value="TreeGrafter"/>
</dbReference>
<dbReference type="Proteomes" id="UP001142055">
    <property type="component" value="Chromosome 1"/>
</dbReference>
<evidence type="ECO:0000313" key="7">
    <source>
        <dbReference type="Proteomes" id="UP001142055"/>
    </source>
</evidence>
<comment type="similarity">
    <text evidence="1">Belongs to the oxoprolinase family.</text>
</comment>
<dbReference type="InterPro" id="IPR002821">
    <property type="entry name" value="Hydantoinase_A"/>
</dbReference>
<dbReference type="GO" id="GO:0017168">
    <property type="term" value="F:5-oxoprolinase (ATP-hydrolyzing) activity"/>
    <property type="evidence" value="ECO:0007669"/>
    <property type="project" value="TreeGrafter"/>
</dbReference>
<name>A0A9Q0MD88_BLOTA</name>
<feature type="domain" description="Hydantoinase/oxoprolinase N-terminal" evidence="4">
    <location>
        <begin position="3"/>
        <end position="204"/>
    </location>
</feature>